<evidence type="ECO:0000256" key="1">
    <source>
        <dbReference type="SAM" id="MobiDB-lite"/>
    </source>
</evidence>
<feature type="chain" id="PRO_5046309169" evidence="2">
    <location>
        <begin position="30"/>
        <end position="166"/>
    </location>
</feature>
<dbReference type="PROSITE" id="PS51257">
    <property type="entry name" value="PROKAR_LIPOPROTEIN"/>
    <property type="match status" value="1"/>
</dbReference>
<keyword evidence="3" id="KW-0449">Lipoprotein</keyword>
<evidence type="ECO:0000313" key="4">
    <source>
        <dbReference type="Proteomes" id="UP001320168"/>
    </source>
</evidence>
<feature type="region of interest" description="Disordered" evidence="1">
    <location>
        <begin position="136"/>
        <end position="166"/>
    </location>
</feature>
<feature type="compositionally biased region" description="Basic and acidic residues" evidence="1">
    <location>
        <begin position="142"/>
        <end position="153"/>
    </location>
</feature>
<accession>A0ABS9A926</accession>
<proteinExistence type="predicted"/>
<evidence type="ECO:0000256" key="2">
    <source>
        <dbReference type="SAM" id="SignalP"/>
    </source>
</evidence>
<gene>
    <name evidence="3" type="ORF">HOP53_20915</name>
</gene>
<dbReference type="NCBIfam" id="TIGR03751">
    <property type="entry name" value="conj_TIGR03751"/>
    <property type="match status" value="1"/>
</dbReference>
<evidence type="ECO:0000313" key="3">
    <source>
        <dbReference type="EMBL" id="MCE8005299.1"/>
    </source>
</evidence>
<comment type="caution">
    <text evidence="3">The sequence shown here is derived from an EMBL/GenBank/DDBJ whole genome shotgun (WGS) entry which is preliminary data.</text>
</comment>
<keyword evidence="4" id="KW-1185">Reference proteome</keyword>
<dbReference type="InterPro" id="IPR022262">
    <property type="entry name" value="Lipoprot_put"/>
</dbReference>
<reference evidence="3 4" key="1">
    <citation type="journal article" date="2021" name="Front. Microbiol.">
        <title>Aerobic Denitrification and Heterotrophic Sulfur Oxidation in the Genus Halomonas Revealed by Six Novel Species Characterizations and Genome-Based Analysis.</title>
        <authorList>
            <person name="Wang L."/>
            <person name="Shao Z."/>
        </authorList>
    </citation>
    <scope>NUCLEOTIDE SEQUENCE [LARGE SCALE GENOMIC DNA]</scope>
    <source>
        <strain evidence="3 4">MCCC 1A11081</strain>
    </source>
</reference>
<protein>
    <submittedName>
        <fullName evidence="3">TIGR03751 family conjugal transfer lipoprotein</fullName>
    </submittedName>
</protein>
<feature type="signal peptide" evidence="2">
    <location>
        <begin position="1"/>
        <end position="29"/>
    </location>
</feature>
<sequence>MKCRKRLSKAMVLAVGVVGLGLLSGCATSKDEMWQHDGVSMQELWRQGGAGGGGDSLSQRGLLDARGELRRALSDGELLDQRLAYTRDATNEIYSQFTRLPNPDLVMYVFPHLAGAEVPIPGYSTVFSLYTRPQYAMPGETSRPRAPEPERRPGLVTLERSGDGGQ</sequence>
<keyword evidence="2" id="KW-0732">Signal</keyword>
<name>A0ABS9A926_9GAMM</name>
<dbReference type="EMBL" id="JABFTX010000006">
    <property type="protein sequence ID" value="MCE8005299.1"/>
    <property type="molecule type" value="Genomic_DNA"/>
</dbReference>
<organism evidence="3 4">
    <name type="scientific">Billgrantia ethanolica</name>
    <dbReference type="NCBI Taxonomy" id="2733486"/>
    <lineage>
        <taxon>Bacteria</taxon>
        <taxon>Pseudomonadati</taxon>
        <taxon>Pseudomonadota</taxon>
        <taxon>Gammaproteobacteria</taxon>
        <taxon>Oceanospirillales</taxon>
        <taxon>Halomonadaceae</taxon>
        <taxon>Billgrantia</taxon>
    </lineage>
</organism>
<dbReference type="Proteomes" id="UP001320168">
    <property type="component" value="Unassembled WGS sequence"/>
</dbReference>